<protein>
    <submittedName>
        <fullName evidence="2">Damage-inducible protein DinB</fullName>
    </submittedName>
</protein>
<proteinExistence type="predicted"/>
<dbReference type="EMBL" id="JAASQJ010000003">
    <property type="protein sequence ID" value="NIJ53674.1"/>
    <property type="molecule type" value="Genomic_DNA"/>
</dbReference>
<evidence type="ECO:0000313" key="3">
    <source>
        <dbReference type="Proteomes" id="UP001179181"/>
    </source>
</evidence>
<dbReference type="Gene3D" id="1.20.120.450">
    <property type="entry name" value="dinb family like domain"/>
    <property type="match status" value="1"/>
</dbReference>
<gene>
    <name evidence="2" type="ORF">FHS68_002856</name>
</gene>
<dbReference type="Proteomes" id="UP001179181">
    <property type="component" value="Unassembled WGS sequence"/>
</dbReference>
<feature type="domain" description="DinB-like" evidence="1">
    <location>
        <begin position="44"/>
        <end position="161"/>
    </location>
</feature>
<dbReference type="Pfam" id="PF12867">
    <property type="entry name" value="DinB_2"/>
    <property type="match status" value="1"/>
</dbReference>
<organism evidence="2 3">
    <name type="scientific">Dyadobacter arcticus</name>
    <dbReference type="NCBI Taxonomy" id="1078754"/>
    <lineage>
        <taxon>Bacteria</taxon>
        <taxon>Pseudomonadati</taxon>
        <taxon>Bacteroidota</taxon>
        <taxon>Cytophagia</taxon>
        <taxon>Cytophagales</taxon>
        <taxon>Spirosomataceae</taxon>
        <taxon>Dyadobacter</taxon>
    </lineage>
</organism>
<evidence type="ECO:0000313" key="2">
    <source>
        <dbReference type="EMBL" id="NIJ53674.1"/>
    </source>
</evidence>
<dbReference type="InterPro" id="IPR024775">
    <property type="entry name" value="DinB-like"/>
</dbReference>
<dbReference type="InterPro" id="IPR034660">
    <property type="entry name" value="DinB/YfiT-like"/>
</dbReference>
<evidence type="ECO:0000259" key="1">
    <source>
        <dbReference type="Pfam" id="PF12867"/>
    </source>
</evidence>
<name>A0ABX0UKZ4_9BACT</name>
<reference evidence="2 3" key="1">
    <citation type="submission" date="2020-03" db="EMBL/GenBank/DDBJ databases">
        <title>Genomic Encyclopedia of Type Strains, Phase IV (KMG-IV): sequencing the most valuable type-strain genomes for metagenomic binning, comparative biology and taxonomic classification.</title>
        <authorList>
            <person name="Goeker M."/>
        </authorList>
    </citation>
    <scope>NUCLEOTIDE SEQUENCE [LARGE SCALE GENOMIC DNA]</scope>
    <source>
        <strain evidence="2 3">DSM 102865</strain>
    </source>
</reference>
<dbReference type="SUPFAM" id="SSF109854">
    <property type="entry name" value="DinB/YfiT-like putative metalloenzymes"/>
    <property type="match status" value="1"/>
</dbReference>
<accession>A0ABX0UKZ4</accession>
<comment type="caution">
    <text evidence="2">The sequence shown here is derived from an EMBL/GenBank/DDBJ whole genome shotgun (WGS) entry which is preliminary data.</text>
</comment>
<dbReference type="RefSeq" id="WP_167271107.1">
    <property type="nucleotide sequence ID" value="NZ_JAASQJ010000003.1"/>
</dbReference>
<sequence>MKNIEKPEVWLRGPLAGVPALLQPVAHSLLQAQEEISLFQDRFPTRLLWAKPSGVASVGFHLQHLAGVLDRLFTYARGESLSETQLAYLKTEEKEPFHGCSYRNLLNLLTQEIQRAIMQLKQTDESTLTEIRYVGRAMVPSTHLGLLFHAAEHTQRHAGQLLVTAKILLSEIQ</sequence>
<keyword evidence="3" id="KW-1185">Reference proteome</keyword>